<feature type="transmembrane region" description="Helical" evidence="5">
    <location>
        <begin position="78"/>
        <end position="98"/>
    </location>
</feature>
<dbReference type="InterPro" id="IPR006977">
    <property type="entry name" value="Yip1_dom"/>
</dbReference>
<keyword evidence="2 5" id="KW-0812">Transmembrane</keyword>
<keyword evidence="8" id="KW-1185">Reference proteome</keyword>
<name>A0A917ABV6_9RHOB</name>
<feature type="transmembrane region" description="Helical" evidence="5">
    <location>
        <begin position="134"/>
        <end position="155"/>
    </location>
</feature>
<evidence type="ECO:0000256" key="4">
    <source>
        <dbReference type="ARBA" id="ARBA00023136"/>
    </source>
</evidence>
<accession>A0A917ABV6</accession>
<reference evidence="7" key="1">
    <citation type="journal article" date="2014" name="Int. J. Syst. Evol. Microbiol.">
        <title>Complete genome sequence of Corynebacterium casei LMG S-19264T (=DSM 44701T), isolated from a smear-ripened cheese.</title>
        <authorList>
            <consortium name="US DOE Joint Genome Institute (JGI-PGF)"/>
            <person name="Walter F."/>
            <person name="Albersmeier A."/>
            <person name="Kalinowski J."/>
            <person name="Ruckert C."/>
        </authorList>
    </citation>
    <scope>NUCLEOTIDE SEQUENCE</scope>
    <source>
        <strain evidence="7">CGMCC 1.16012</strain>
    </source>
</reference>
<feature type="transmembrane region" description="Helical" evidence="5">
    <location>
        <begin position="167"/>
        <end position="191"/>
    </location>
</feature>
<comment type="subcellular location">
    <subcellularLocation>
        <location evidence="1">Membrane</location>
        <topology evidence="1">Multi-pass membrane protein</topology>
    </subcellularLocation>
</comment>
<dbReference type="Proteomes" id="UP000606730">
    <property type="component" value="Unassembled WGS sequence"/>
</dbReference>
<evidence type="ECO:0000256" key="3">
    <source>
        <dbReference type="ARBA" id="ARBA00022989"/>
    </source>
</evidence>
<keyword evidence="3 5" id="KW-1133">Transmembrane helix</keyword>
<keyword evidence="4 5" id="KW-0472">Membrane</keyword>
<feature type="domain" description="Yip1" evidence="6">
    <location>
        <begin position="18"/>
        <end position="184"/>
    </location>
</feature>
<feature type="transmembrane region" description="Helical" evidence="5">
    <location>
        <begin position="110"/>
        <end position="128"/>
    </location>
</feature>
<sequence length="200" mass="21349">MTTILQNLWSLALESVQTPRVAARKVLELPATRGQAWGAFVAMILLSVVLTGIGQILFPVPPEQVLAFLQMSPFQAVGLLGGITLALIMAIVSIGRLMGGQGDMDGGLRLFAWMQAILIALQVVQLLLVPVMAILAALLGLVSIALFIWLLLNFVAELHKFDGIGQAIVVTVLSFVLTTFVLISLISQLGLLPVMEAPNV</sequence>
<evidence type="ECO:0000259" key="6">
    <source>
        <dbReference type="Pfam" id="PF04893"/>
    </source>
</evidence>
<comment type="caution">
    <text evidence="7">The sequence shown here is derived from an EMBL/GenBank/DDBJ whole genome shotgun (WGS) entry which is preliminary data.</text>
</comment>
<reference evidence="7" key="2">
    <citation type="submission" date="2020-09" db="EMBL/GenBank/DDBJ databases">
        <authorList>
            <person name="Sun Q."/>
            <person name="Zhou Y."/>
        </authorList>
    </citation>
    <scope>NUCLEOTIDE SEQUENCE</scope>
    <source>
        <strain evidence="7">CGMCC 1.16012</strain>
    </source>
</reference>
<evidence type="ECO:0000256" key="5">
    <source>
        <dbReference type="SAM" id="Phobius"/>
    </source>
</evidence>
<evidence type="ECO:0000313" key="8">
    <source>
        <dbReference type="Proteomes" id="UP000606730"/>
    </source>
</evidence>
<dbReference type="OrthoDB" id="7688451at2"/>
<dbReference type="EMBL" id="BMKN01000001">
    <property type="protein sequence ID" value="GGE41336.1"/>
    <property type="molecule type" value="Genomic_DNA"/>
</dbReference>
<feature type="transmembrane region" description="Helical" evidence="5">
    <location>
        <begin position="37"/>
        <end position="58"/>
    </location>
</feature>
<evidence type="ECO:0000256" key="1">
    <source>
        <dbReference type="ARBA" id="ARBA00004141"/>
    </source>
</evidence>
<gene>
    <name evidence="7" type="ORF">GCM10011517_06170</name>
</gene>
<organism evidence="7 8">
    <name type="scientific">Actibacterium pelagium</name>
    <dbReference type="NCBI Taxonomy" id="2029103"/>
    <lineage>
        <taxon>Bacteria</taxon>
        <taxon>Pseudomonadati</taxon>
        <taxon>Pseudomonadota</taxon>
        <taxon>Alphaproteobacteria</taxon>
        <taxon>Rhodobacterales</taxon>
        <taxon>Roseobacteraceae</taxon>
        <taxon>Actibacterium</taxon>
    </lineage>
</organism>
<proteinExistence type="predicted"/>
<protein>
    <submittedName>
        <fullName evidence="7">YIP1 family protein</fullName>
    </submittedName>
</protein>
<dbReference type="RefSeq" id="WP_095596481.1">
    <property type="nucleotide sequence ID" value="NZ_BMKN01000001.1"/>
</dbReference>
<evidence type="ECO:0000256" key="2">
    <source>
        <dbReference type="ARBA" id="ARBA00022692"/>
    </source>
</evidence>
<evidence type="ECO:0000313" key="7">
    <source>
        <dbReference type="EMBL" id="GGE41336.1"/>
    </source>
</evidence>
<dbReference type="GO" id="GO:0016020">
    <property type="term" value="C:membrane"/>
    <property type="evidence" value="ECO:0007669"/>
    <property type="project" value="UniProtKB-SubCell"/>
</dbReference>
<dbReference type="AlphaFoldDB" id="A0A917ABV6"/>
<dbReference type="Pfam" id="PF04893">
    <property type="entry name" value="Yip1"/>
    <property type="match status" value="1"/>
</dbReference>